<dbReference type="SMART" id="SM00487">
    <property type="entry name" value="DEXDc"/>
    <property type="match status" value="1"/>
</dbReference>
<evidence type="ECO:0000259" key="5">
    <source>
        <dbReference type="PROSITE" id="PS51194"/>
    </source>
</evidence>
<evidence type="ECO:0000256" key="1">
    <source>
        <dbReference type="ARBA" id="ARBA00022741"/>
    </source>
</evidence>
<dbReference type="Gene3D" id="3.40.50.300">
    <property type="entry name" value="P-loop containing nucleotide triphosphate hydrolases"/>
    <property type="match status" value="2"/>
</dbReference>
<dbReference type="RefSeq" id="WP_147007843.1">
    <property type="nucleotide sequence ID" value="NZ_BJZK01000017.1"/>
</dbReference>
<evidence type="ECO:0000313" key="6">
    <source>
        <dbReference type="EMBL" id="GEO72300.1"/>
    </source>
</evidence>
<dbReference type="PROSITE" id="PS51192">
    <property type="entry name" value="HELICASE_ATP_BIND_1"/>
    <property type="match status" value="1"/>
</dbReference>
<keyword evidence="2" id="KW-0067">ATP-binding</keyword>
<proteinExistence type="predicted"/>
<organism evidence="6 7">
    <name type="scientific">Levilactobacillus zymae</name>
    <dbReference type="NCBI Taxonomy" id="267363"/>
    <lineage>
        <taxon>Bacteria</taxon>
        <taxon>Bacillati</taxon>
        <taxon>Bacillota</taxon>
        <taxon>Bacilli</taxon>
        <taxon>Lactobacillales</taxon>
        <taxon>Lactobacillaceae</taxon>
        <taxon>Levilactobacillus</taxon>
    </lineage>
</organism>
<feature type="domain" description="Helicase C-terminal" evidence="5">
    <location>
        <begin position="288"/>
        <end position="436"/>
    </location>
</feature>
<keyword evidence="1" id="KW-0547">Nucleotide-binding</keyword>
<comment type="caution">
    <text evidence="6">The sequence shown here is derived from an EMBL/GenBank/DDBJ whole genome shotgun (WGS) entry which is preliminary data.</text>
</comment>
<keyword evidence="7" id="KW-1185">Reference proteome</keyword>
<accession>A0ABQ0WWN4</accession>
<keyword evidence="3" id="KW-0238">DNA-binding</keyword>
<dbReference type="SMART" id="SM00490">
    <property type="entry name" value="HELICc"/>
    <property type="match status" value="1"/>
</dbReference>
<keyword evidence="6" id="KW-0378">Hydrolase</keyword>
<dbReference type="InterPro" id="IPR027417">
    <property type="entry name" value="P-loop_NTPase"/>
</dbReference>
<dbReference type="PROSITE" id="PS51194">
    <property type="entry name" value="HELICASE_CTER"/>
    <property type="match status" value="1"/>
</dbReference>
<evidence type="ECO:0000259" key="4">
    <source>
        <dbReference type="PROSITE" id="PS51192"/>
    </source>
</evidence>
<dbReference type="PANTHER" id="PTHR30580">
    <property type="entry name" value="PRIMOSOMAL PROTEIN N"/>
    <property type="match status" value="1"/>
</dbReference>
<evidence type="ECO:0000256" key="2">
    <source>
        <dbReference type="ARBA" id="ARBA00022840"/>
    </source>
</evidence>
<reference evidence="6 7" key="1">
    <citation type="submission" date="2019-07" db="EMBL/GenBank/DDBJ databases">
        <title>Whole genome shotgun sequence of Lactobacillus zymae NBRC 107157.</title>
        <authorList>
            <person name="Hosoyama A."/>
            <person name="Uohara A."/>
            <person name="Ohji S."/>
            <person name="Ichikawa N."/>
        </authorList>
    </citation>
    <scope>NUCLEOTIDE SEQUENCE [LARGE SCALE GENOMIC DNA]</scope>
    <source>
        <strain evidence="6 7">NBRC 107157</strain>
    </source>
</reference>
<dbReference type="Pfam" id="PF00270">
    <property type="entry name" value="DEAD"/>
    <property type="match status" value="1"/>
</dbReference>
<name>A0ABQ0WWN4_9LACO</name>
<dbReference type="PANTHER" id="PTHR30580:SF1">
    <property type="entry name" value="COMF OPERON PROTEIN 1"/>
    <property type="match status" value="1"/>
</dbReference>
<dbReference type="SUPFAM" id="SSF52540">
    <property type="entry name" value="P-loop containing nucleoside triphosphate hydrolases"/>
    <property type="match status" value="1"/>
</dbReference>
<dbReference type="InterPro" id="IPR014001">
    <property type="entry name" value="Helicase_ATP-bd"/>
</dbReference>
<keyword evidence="6" id="KW-0347">Helicase</keyword>
<dbReference type="GO" id="GO:0004386">
    <property type="term" value="F:helicase activity"/>
    <property type="evidence" value="ECO:0007669"/>
    <property type="project" value="UniProtKB-KW"/>
</dbReference>
<evidence type="ECO:0000256" key="3">
    <source>
        <dbReference type="ARBA" id="ARBA00023125"/>
    </source>
</evidence>
<dbReference type="Proteomes" id="UP000321794">
    <property type="component" value="Unassembled WGS sequence"/>
</dbReference>
<evidence type="ECO:0000313" key="7">
    <source>
        <dbReference type="Proteomes" id="UP000321794"/>
    </source>
</evidence>
<dbReference type="EMBL" id="BJZK01000017">
    <property type="protein sequence ID" value="GEO72300.1"/>
    <property type="molecule type" value="Genomic_DNA"/>
</dbReference>
<protein>
    <submittedName>
        <fullName evidence="6">DNA/RNA helicase</fullName>
    </submittedName>
</protein>
<dbReference type="InterPro" id="IPR011545">
    <property type="entry name" value="DEAD/DEAH_box_helicase_dom"/>
</dbReference>
<dbReference type="InterPro" id="IPR001650">
    <property type="entry name" value="Helicase_C-like"/>
</dbReference>
<dbReference type="Pfam" id="PF00271">
    <property type="entry name" value="Helicase_C"/>
    <property type="match status" value="1"/>
</dbReference>
<feature type="domain" description="Helicase ATP-binding" evidence="4">
    <location>
        <begin position="105"/>
        <end position="256"/>
    </location>
</feature>
<gene>
    <name evidence="6" type="primary">comFA</name>
    <name evidence="6" type="ORF">LZY01_14680</name>
</gene>
<sequence length="436" mass="48860">MDKSQLFGRRLPLTQAPAGGHNIPALRQVNGRWQCQRCHQWVGPTDQLPHGIPYCRHCLNLGRLTTHTKLYTIPEPNQFATLTSSPLRWQGQLSPQQETAAQAVLRHTQAKRDQLLWAVTGAGKTEIGFPALAWALQQGWRVAWTSPRVDVCLELAPRLAQAIAVPQTVLYGGQPVPYAYCPLTICTTHQLLRFEAAFDWLIVDEVDAFPLATSPLLQLAIQRAQKPTGSHLYLTATPGQDLQRQIRRHQLAVTYLPLRYHGYLLPPLRVKLVGDWRRQLDQRRLPGKLIRQVRRYQQTHQRYLLFVPHVQDLARVQAALQHAGLAGGVTVHAADPKRQAKVQAFRDHHVNGLLTTTILERGVTFPAVCVLILGGDDPVFATSALVQIAGRVGRQRDHPGGDVLCYATSQTRTIQRAQAMINALNRRGRRLGGRRP</sequence>